<dbReference type="SUPFAM" id="SSF69340">
    <property type="entry name" value="C-terminal domain of adenylylcyclase associated protein"/>
    <property type="match status" value="1"/>
</dbReference>
<dbReference type="EMBL" id="LN835297">
    <property type="protein sequence ID" value="CRH03092.1"/>
    <property type="molecule type" value="Genomic_DNA"/>
</dbReference>
<dbReference type="GO" id="GO:0005737">
    <property type="term" value="C:cytoplasm"/>
    <property type="evidence" value="ECO:0007669"/>
    <property type="project" value="TreeGrafter"/>
</dbReference>
<organism evidence="4 5">
    <name type="scientific">Plasmodium relictum</name>
    <dbReference type="NCBI Taxonomy" id="85471"/>
    <lineage>
        <taxon>Eukaryota</taxon>
        <taxon>Sar</taxon>
        <taxon>Alveolata</taxon>
        <taxon>Apicomplexa</taxon>
        <taxon>Aconoidasida</taxon>
        <taxon>Haemosporida</taxon>
        <taxon>Plasmodiidae</taxon>
        <taxon>Plasmodium</taxon>
        <taxon>Plasmodium (Haemamoeba)</taxon>
    </lineage>
</organism>
<dbReference type="PANTHER" id="PTHR10652:SF0">
    <property type="entry name" value="ADENYLYL CYCLASE-ASSOCIATED PROTEIN"/>
    <property type="match status" value="1"/>
</dbReference>
<name>A0A1J1HCB7_PLARL</name>
<dbReference type="GO" id="GO:0008179">
    <property type="term" value="F:adenylate cyclase binding"/>
    <property type="evidence" value="ECO:0007669"/>
    <property type="project" value="TreeGrafter"/>
</dbReference>
<dbReference type="InterPro" id="IPR036223">
    <property type="entry name" value="CAP_C_sf"/>
</dbReference>
<dbReference type="OrthoDB" id="1601at2759"/>
<dbReference type="GeneID" id="39734536"/>
<dbReference type="Pfam" id="PF08603">
    <property type="entry name" value="CAP_C"/>
    <property type="match status" value="1"/>
</dbReference>
<dbReference type="InterPro" id="IPR016098">
    <property type="entry name" value="CAP/MinC_C"/>
</dbReference>
<reference evidence="4 5" key="1">
    <citation type="submission" date="2015-04" db="EMBL/GenBank/DDBJ databases">
        <authorList>
            <consortium name="Pathogen Informatics"/>
        </authorList>
    </citation>
    <scope>NUCLEOTIDE SEQUENCE [LARGE SCALE GENOMIC DNA]</scope>
    <source>
        <strain evidence="4 5">SGS1</strain>
    </source>
</reference>
<gene>
    <name evidence="4" type="primary">CAP</name>
    <name evidence="4" type="ORF">PRELSG_0211700</name>
</gene>
<evidence type="ECO:0000259" key="3">
    <source>
        <dbReference type="PROSITE" id="PS51329"/>
    </source>
</evidence>
<dbReference type="PANTHER" id="PTHR10652">
    <property type="entry name" value="ADENYLYL CYCLASE-ASSOCIATED PROTEIN"/>
    <property type="match status" value="1"/>
</dbReference>
<dbReference type="GO" id="GO:0007015">
    <property type="term" value="P:actin filament organization"/>
    <property type="evidence" value="ECO:0007669"/>
    <property type="project" value="TreeGrafter"/>
</dbReference>
<dbReference type="Gene3D" id="2.160.20.70">
    <property type="match status" value="1"/>
</dbReference>
<feature type="domain" description="C-CAP/cofactor C-like" evidence="3">
    <location>
        <begin position="95"/>
        <end position="231"/>
    </location>
</feature>
<dbReference type="InterPro" id="IPR001837">
    <property type="entry name" value="Adenylate_cyclase-assoc_CAP"/>
</dbReference>
<evidence type="ECO:0000313" key="4">
    <source>
        <dbReference type="EMBL" id="CRH03092.1"/>
    </source>
</evidence>
<dbReference type="KEGG" id="prel:PRELSG_0211700"/>
<accession>A0A1J1HCB7</accession>
<sequence length="254" mass="29595">MDIFSCCTEVRIAKDNFHIKKLDEKKLNNGKKINKEKHNNNYVNEKTNNEKKKKANNKSKDKESNYSKNNKSKYKKSKLKKKKRNFSKNQENTMAPKSMLELKDNQWDVSNYKNSGTVKLSEVEFNNAVNIFDCENTTFVIEKDKFKSLQIQKCVKCNIVLNNLISSIEIIDSKKIKIQVLGKCSSITIDKCIGIDIYLSKENNETEFTTALSAEMNVHLENEDDWKEITIPEQFQHQLENGKLNTRVSDLYKF</sequence>
<comment type="similarity">
    <text evidence="1">Belongs to the CAP family.</text>
</comment>
<evidence type="ECO:0000313" key="5">
    <source>
        <dbReference type="Proteomes" id="UP000220158"/>
    </source>
</evidence>
<dbReference type="InterPro" id="IPR006599">
    <property type="entry name" value="CARP_motif"/>
</dbReference>
<dbReference type="GO" id="GO:0019933">
    <property type="term" value="P:cAMP-mediated signaling"/>
    <property type="evidence" value="ECO:0007669"/>
    <property type="project" value="TreeGrafter"/>
</dbReference>
<evidence type="ECO:0000256" key="1">
    <source>
        <dbReference type="ARBA" id="ARBA00007659"/>
    </source>
</evidence>
<dbReference type="InterPro" id="IPR017901">
    <property type="entry name" value="C-CAP_CF_C-like"/>
</dbReference>
<dbReference type="PROSITE" id="PS51329">
    <property type="entry name" value="C_CAP_COFACTOR_C"/>
    <property type="match status" value="1"/>
</dbReference>
<feature type="region of interest" description="Disordered" evidence="2">
    <location>
        <begin position="30"/>
        <end position="95"/>
    </location>
</feature>
<keyword evidence="5" id="KW-1185">Reference proteome</keyword>
<dbReference type="RefSeq" id="XP_028535578.1">
    <property type="nucleotide sequence ID" value="XM_028679906.1"/>
</dbReference>
<dbReference type="GO" id="GO:0003779">
    <property type="term" value="F:actin binding"/>
    <property type="evidence" value="ECO:0007669"/>
    <property type="project" value="InterPro"/>
</dbReference>
<protein>
    <submittedName>
        <fullName evidence="4">Cyclase-associated protein, putative</fullName>
    </submittedName>
</protein>
<dbReference type="SMART" id="SM00673">
    <property type="entry name" value="CARP"/>
    <property type="match status" value="2"/>
</dbReference>
<proteinExistence type="inferred from homology"/>
<evidence type="ECO:0000256" key="2">
    <source>
        <dbReference type="SAM" id="MobiDB-lite"/>
    </source>
</evidence>
<dbReference type="InterPro" id="IPR013912">
    <property type="entry name" value="Adenylate_cyclase-assoc_CAP_C"/>
</dbReference>
<feature type="compositionally biased region" description="Basic residues" evidence="2">
    <location>
        <begin position="70"/>
        <end position="86"/>
    </location>
</feature>
<dbReference type="AlphaFoldDB" id="A0A1J1HCB7"/>
<dbReference type="Proteomes" id="UP000220158">
    <property type="component" value="Chromosome 2"/>
</dbReference>
<dbReference type="VEuPathDB" id="PlasmoDB:PRELSG_0211700"/>